<feature type="compositionally biased region" description="Polar residues" evidence="1">
    <location>
        <begin position="14"/>
        <end position="32"/>
    </location>
</feature>
<reference evidence="2 3" key="1">
    <citation type="journal article" date="2018" name="Mol. Biol. Evol.">
        <title>Broad Genomic Sampling Reveals a Smut Pathogenic Ancestry of the Fungal Clade Ustilaginomycotina.</title>
        <authorList>
            <person name="Kijpornyongpan T."/>
            <person name="Mondo S.J."/>
            <person name="Barry K."/>
            <person name="Sandor L."/>
            <person name="Lee J."/>
            <person name="Lipzen A."/>
            <person name="Pangilinan J."/>
            <person name="LaButti K."/>
            <person name="Hainaut M."/>
            <person name="Henrissat B."/>
            <person name="Grigoriev I.V."/>
            <person name="Spatafora J.W."/>
            <person name="Aime M.C."/>
        </authorList>
    </citation>
    <scope>NUCLEOTIDE SEQUENCE [LARGE SCALE GENOMIC DNA]</scope>
    <source>
        <strain evidence="2 3">MCA 5214</strain>
    </source>
</reference>
<dbReference type="RefSeq" id="XP_025360811.1">
    <property type="nucleotide sequence ID" value="XM_025508386.1"/>
</dbReference>
<dbReference type="AlphaFoldDB" id="A0A316ULS8"/>
<gene>
    <name evidence="2" type="ORF">BDZ90DRAFT_261526</name>
</gene>
<dbReference type="EMBL" id="KZ819672">
    <property type="protein sequence ID" value="PWN26199.1"/>
    <property type="molecule type" value="Genomic_DNA"/>
</dbReference>
<sequence length="648" mass="67725">MSVSSEDEAVSPTRAVQSTSPGRDAYSQSPKATSDHDGNRSEVGASGSGFLHSEDKRTKRKRKPSPPELLVIVRPPPASKDRNPLNLQIQLVLPQAPPAQSNGRTSGESSRDTASNAGGRGADQLRRRNSSSSTRSGRSEVTTASSSSYGGGGSSARRVTPLYNLSIHSILPTTISDAGTDQRVAKYSKKGVEIDGFGVLEPSELLHGINDLASLEATGVIPVASPGVVSPSRGSTDGEPTSDPGVVSAGVEPPTSFDSMTPEAQSPDGHLGAKFMRRFKGLSLNLGRNEGGGGPAASIAAASTAAASAKPSFTSFLSNLSNGPKVPRSATVAGPEAAAALSPSRPLSSAGLTIATAGPNHHQNGSGNDVTQMVPGAGLSESGRRTQGYYWTVKRYNRRVTDSNGQPPRMTLGSDGQNPVLKNVWRRFNSVNRLGGEEKHPHPSDIPVRFEWTRESRSHNNSSAAAVPVMDAAGKRLSTGSMSLSPTMDQRVGRRASLRPPTGRKTSSSQGHGHSVSRNGRSQSSSARVSLDQNGGGESAIDDYEGDDDGNASDPEDSETPWSCHLVLGASTRIPIGTLSPAPHHPKLVAQLAVPFPLPDLSQTGLGADGAGLTREEIKDVICVTCLHLIIRESFGGLGRVRRRGDRV</sequence>
<evidence type="ECO:0000256" key="1">
    <source>
        <dbReference type="SAM" id="MobiDB-lite"/>
    </source>
</evidence>
<dbReference type="OrthoDB" id="2590746at2759"/>
<feature type="region of interest" description="Disordered" evidence="1">
    <location>
        <begin position="1"/>
        <end position="156"/>
    </location>
</feature>
<proteinExistence type="predicted"/>
<feature type="compositionally biased region" description="Acidic residues" evidence="1">
    <location>
        <begin position="540"/>
        <end position="559"/>
    </location>
</feature>
<dbReference type="GeneID" id="37030209"/>
<organism evidence="2 3">
    <name type="scientific">Jaminaea rosea</name>
    <dbReference type="NCBI Taxonomy" id="1569628"/>
    <lineage>
        <taxon>Eukaryota</taxon>
        <taxon>Fungi</taxon>
        <taxon>Dikarya</taxon>
        <taxon>Basidiomycota</taxon>
        <taxon>Ustilaginomycotina</taxon>
        <taxon>Exobasidiomycetes</taxon>
        <taxon>Microstromatales</taxon>
        <taxon>Microstromatales incertae sedis</taxon>
        <taxon>Jaminaea</taxon>
    </lineage>
</organism>
<feature type="compositionally biased region" description="Polar residues" evidence="1">
    <location>
        <begin position="98"/>
        <end position="116"/>
    </location>
</feature>
<feature type="region of interest" description="Disordered" evidence="1">
    <location>
        <begin position="477"/>
        <end position="562"/>
    </location>
</feature>
<accession>A0A316ULS8</accession>
<feature type="region of interest" description="Disordered" evidence="1">
    <location>
        <begin position="228"/>
        <end position="268"/>
    </location>
</feature>
<protein>
    <submittedName>
        <fullName evidence="2">Uncharacterized protein</fullName>
    </submittedName>
</protein>
<feature type="compositionally biased region" description="Low complexity" evidence="1">
    <location>
        <begin position="516"/>
        <end position="528"/>
    </location>
</feature>
<evidence type="ECO:0000313" key="2">
    <source>
        <dbReference type="EMBL" id="PWN26199.1"/>
    </source>
</evidence>
<dbReference type="Proteomes" id="UP000245884">
    <property type="component" value="Unassembled WGS sequence"/>
</dbReference>
<keyword evidence="3" id="KW-1185">Reference proteome</keyword>
<feature type="compositionally biased region" description="Polar residues" evidence="1">
    <location>
        <begin position="478"/>
        <end position="488"/>
    </location>
</feature>
<evidence type="ECO:0000313" key="3">
    <source>
        <dbReference type="Proteomes" id="UP000245884"/>
    </source>
</evidence>
<name>A0A316ULS8_9BASI</name>